<dbReference type="InterPro" id="IPR005650">
    <property type="entry name" value="BlaI_family"/>
</dbReference>
<dbReference type="EMBL" id="JAROBY010000041">
    <property type="protein sequence ID" value="MEB4796873.1"/>
    <property type="molecule type" value="Genomic_DNA"/>
</dbReference>
<evidence type="ECO:0000256" key="3">
    <source>
        <dbReference type="ARBA" id="ARBA00023125"/>
    </source>
</evidence>
<organism evidence="5 6">
    <name type="scientific">Paenibacillus chondroitinus</name>
    <dbReference type="NCBI Taxonomy" id="59842"/>
    <lineage>
        <taxon>Bacteria</taxon>
        <taxon>Bacillati</taxon>
        <taxon>Bacillota</taxon>
        <taxon>Bacilli</taxon>
        <taxon>Bacillales</taxon>
        <taxon>Paenibacillaceae</taxon>
        <taxon>Paenibacillus</taxon>
    </lineage>
</organism>
<dbReference type="SUPFAM" id="SSF46785">
    <property type="entry name" value="Winged helix' DNA-binding domain"/>
    <property type="match status" value="1"/>
</dbReference>
<proteinExistence type="inferred from homology"/>
<keyword evidence="4" id="KW-0804">Transcription</keyword>
<accession>A0ABU6DGK7</accession>
<dbReference type="RefSeq" id="WP_127455201.1">
    <property type="nucleotide sequence ID" value="NZ_JAROBY010000041.1"/>
</dbReference>
<keyword evidence="3" id="KW-0238">DNA-binding</keyword>
<evidence type="ECO:0000256" key="2">
    <source>
        <dbReference type="ARBA" id="ARBA00023015"/>
    </source>
</evidence>
<reference evidence="5 6" key="1">
    <citation type="submission" date="2023-03" db="EMBL/GenBank/DDBJ databases">
        <title>Bacillus Genome Sequencing.</title>
        <authorList>
            <person name="Dunlap C."/>
        </authorList>
    </citation>
    <scope>NUCLEOTIDE SEQUENCE [LARGE SCALE GENOMIC DNA]</scope>
    <source>
        <strain evidence="5 6">NRS-1351</strain>
    </source>
</reference>
<sequence>MKIKTYQVQEKGLYRFLGSLEVQIMEIMWMVDKVSIKDVQELLSEVTPYSFTTIMTVMNRLYDKGLLEKKTLGKGRTKSTLFRALSTKDDFLAEQTRDVTRGLMDEFEDYVVTHFIDAMDEADPSLIQKLEQKLEAIKKRTDR</sequence>
<comment type="caution">
    <text evidence="5">The sequence shown here is derived from an EMBL/GenBank/DDBJ whole genome shotgun (WGS) entry which is preliminary data.</text>
</comment>
<keyword evidence="6" id="KW-1185">Reference proteome</keyword>
<keyword evidence="2" id="KW-0805">Transcription regulation</keyword>
<evidence type="ECO:0000256" key="1">
    <source>
        <dbReference type="ARBA" id="ARBA00011046"/>
    </source>
</evidence>
<name>A0ABU6DGK7_9BACL</name>
<dbReference type="InterPro" id="IPR036390">
    <property type="entry name" value="WH_DNA-bd_sf"/>
</dbReference>
<evidence type="ECO:0000256" key="4">
    <source>
        <dbReference type="ARBA" id="ARBA00023163"/>
    </source>
</evidence>
<dbReference type="Pfam" id="PF03965">
    <property type="entry name" value="Penicillinase_R"/>
    <property type="match status" value="1"/>
</dbReference>
<comment type="similarity">
    <text evidence="1">Belongs to the BlaI transcriptional regulatory family.</text>
</comment>
<evidence type="ECO:0000313" key="5">
    <source>
        <dbReference type="EMBL" id="MEB4796873.1"/>
    </source>
</evidence>
<dbReference type="Gene3D" id="1.10.10.10">
    <property type="entry name" value="Winged helix-like DNA-binding domain superfamily/Winged helix DNA-binding domain"/>
    <property type="match status" value="1"/>
</dbReference>
<dbReference type="Proteomes" id="UP001355653">
    <property type="component" value="Unassembled WGS sequence"/>
</dbReference>
<protein>
    <submittedName>
        <fullName evidence="5">BlaI/MecI/CopY family transcriptional regulator</fullName>
    </submittedName>
</protein>
<gene>
    <name evidence="5" type="ORF">P5G65_23510</name>
</gene>
<evidence type="ECO:0000313" key="6">
    <source>
        <dbReference type="Proteomes" id="UP001355653"/>
    </source>
</evidence>
<dbReference type="InterPro" id="IPR036388">
    <property type="entry name" value="WH-like_DNA-bd_sf"/>
</dbReference>